<dbReference type="RefSeq" id="WP_163662489.1">
    <property type="nucleotide sequence ID" value="NZ_AP022565.1"/>
</dbReference>
<organism evidence="1 2">
    <name type="scientific">Mycolicibacterium alvei</name>
    <dbReference type="NCBI Taxonomy" id="67081"/>
    <lineage>
        <taxon>Bacteria</taxon>
        <taxon>Bacillati</taxon>
        <taxon>Actinomycetota</taxon>
        <taxon>Actinomycetes</taxon>
        <taxon>Mycobacteriales</taxon>
        <taxon>Mycobacteriaceae</taxon>
        <taxon>Mycolicibacterium</taxon>
    </lineage>
</organism>
<dbReference type="Proteomes" id="UP000466906">
    <property type="component" value="Chromosome"/>
</dbReference>
<protein>
    <submittedName>
        <fullName evidence="1">Uncharacterized protein</fullName>
    </submittedName>
</protein>
<keyword evidence="2" id="KW-1185">Reference proteome</keyword>
<dbReference type="AlphaFoldDB" id="A0A6N4UMM0"/>
<accession>A0A6N4UMM0</accession>
<dbReference type="EMBL" id="AP022565">
    <property type="protein sequence ID" value="BBX26376.1"/>
    <property type="molecule type" value="Genomic_DNA"/>
</dbReference>
<evidence type="ECO:0000313" key="1">
    <source>
        <dbReference type="EMBL" id="BBX26376.1"/>
    </source>
</evidence>
<sequence>MSGHPPALEALGDHDYLVRFQQGDDTVVVRVHADPTVVAQICDDELRVVEATAAYLIARQSADDLPEEVDLDTVAEAYDGYIADLHRQLAPPPIQ</sequence>
<evidence type="ECO:0000313" key="2">
    <source>
        <dbReference type="Proteomes" id="UP000466906"/>
    </source>
</evidence>
<proteinExistence type="predicted"/>
<name>A0A6N4UMM0_9MYCO</name>
<reference evidence="1 2" key="1">
    <citation type="journal article" date="2019" name="Emerg. Microbes Infect.">
        <title>Comprehensive subspecies identification of 175 nontuberculous mycobacteria species based on 7547 genomic profiles.</title>
        <authorList>
            <person name="Matsumoto Y."/>
            <person name="Kinjo T."/>
            <person name="Motooka D."/>
            <person name="Nabeya D."/>
            <person name="Jung N."/>
            <person name="Uechi K."/>
            <person name="Horii T."/>
            <person name="Iida T."/>
            <person name="Fujita J."/>
            <person name="Nakamura S."/>
        </authorList>
    </citation>
    <scope>NUCLEOTIDE SEQUENCE [LARGE SCALE GENOMIC DNA]</scope>
    <source>
        <strain evidence="1 2">JCM 12272</strain>
    </source>
</reference>
<dbReference type="KEGG" id="malv:MALV_15010"/>
<gene>
    <name evidence="1" type="ORF">MALV_15010</name>
</gene>